<name>A0ABS4IT29_9BACL</name>
<gene>
    <name evidence="2" type="ORF">J2Z66_001639</name>
</gene>
<keyword evidence="1" id="KW-0812">Transmembrane</keyword>
<evidence type="ECO:0000313" key="3">
    <source>
        <dbReference type="Proteomes" id="UP001519287"/>
    </source>
</evidence>
<dbReference type="Proteomes" id="UP001519287">
    <property type="component" value="Unassembled WGS sequence"/>
</dbReference>
<keyword evidence="1" id="KW-1133">Transmembrane helix</keyword>
<dbReference type="EMBL" id="JAGGLB010000003">
    <property type="protein sequence ID" value="MBP1990041.1"/>
    <property type="molecule type" value="Genomic_DNA"/>
</dbReference>
<accession>A0ABS4IT29</accession>
<comment type="caution">
    <text evidence="2">The sequence shown here is derived from an EMBL/GenBank/DDBJ whole genome shotgun (WGS) entry which is preliminary data.</text>
</comment>
<sequence>MQLITPICRESCLPHIGREVCCVLNDGRHVYGTLTGVTEAGLEFNGCCSGANILSTKPQKAKKQLEQMQEKGKTSAFGPFGFGFGNPALALTWASIALLFLVPFFFI</sequence>
<proteinExistence type="predicted"/>
<organism evidence="2 3">
    <name type="scientific">Paenibacillus eucommiae</name>
    <dbReference type="NCBI Taxonomy" id="1355755"/>
    <lineage>
        <taxon>Bacteria</taxon>
        <taxon>Bacillati</taxon>
        <taxon>Bacillota</taxon>
        <taxon>Bacilli</taxon>
        <taxon>Bacillales</taxon>
        <taxon>Paenibacillaceae</taxon>
        <taxon>Paenibacillus</taxon>
    </lineage>
</organism>
<evidence type="ECO:0000313" key="2">
    <source>
        <dbReference type="EMBL" id="MBP1990041.1"/>
    </source>
</evidence>
<dbReference type="RefSeq" id="WP_209970798.1">
    <property type="nucleotide sequence ID" value="NZ_JAGGLB010000003.1"/>
</dbReference>
<keyword evidence="1" id="KW-0472">Membrane</keyword>
<reference evidence="2 3" key="1">
    <citation type="submission" date="2021-03" db="EMBL/GenBank/DDBJ databases">
        <title>Genomic Encyclopedia of Type Strains, Phase IV (KMG-IV): sequencing the most valuable type-strain genomes for metagenomic binning, comparative biology and taxonomic classification.</title>
        <authorList>
            <person name="Goeker M."/>
        </authorList>
    </citation>
    <scope>NUCLEOTIDE SEQUENCE [LARGE SCALE GENOMIC DNA]</scope>
    <source>
        <strain evidence="2 3">DSM 26048</strain>
    </source>
</reference>
<keyword evidence="3" id="KW-1185">Reference proteome</keyword>
<feature type="transmembrane region" description="Helical" evidence="1">
    <location>
        <begin position="88"/>
        <end position="106"/>
    </location>
</feature>
<protein>
    <submittedName>
        <fullName evidence="2">Uncharacterized protein</fullName>
    </submittedName>
</protein>
<evidence type="ECO:0000256" key="1">
    <source>
        <dbReference type="SAM" id="Phobius"/>
    </source>
</evidence>